<keyword evidence="8" id="KW-1185">Reference proteome</keyword>
<dbReference type="PANTHER" id="PTHR11241:SF0">
    <property type="entry name" value="DEOXYURIDINE 5'-TRIPHOSPHATE NUCLEOTIDOHYDROLASE"/>
    <property type="match status" value="1"/>
</dbReference>
<comment type="cofactor">
    <cofactor evidence="5">
        <name>Mg(2+)</name>
        <dbReference type="ChEBI" id="CHEBI:18420"/>
    </cofactor>
</comment>
<dbReference type="UniPathway" id="UPA00610">
    <property type="reaction ID" value="UER00666"/>
</dbReference>
<reference evidence="7 8" key="1">
    <citation type="submission" date="2020-08" db="EMBL/GenBank/DDBJ databases">
        <title>Plant Genome Project.</title>
        <authorList>
            <person name="Zhang R.-G."/>
        </authorList>
    </citation>
    <scope>NUCLEOTIDE SEQUENCE [LARGE SCALE GENOMIC DNA]</scope>
    <source>
        <tissue evidence="7">Rhizome</tissue>
    </source>
</reference>
<dbReference type="EMBL" id="JACMSC010000012">
    <property type="protein sequence ID" value="KAG6497957.1"/>
    <property type="molecule type" value="Genomic_DNA"/>
</dbReference>
<dbReference type="GO" id="GO:0006226">
    <property type="term" value="P:dUMP biosynthetic process"/>
    <property type="evidence" value="ECO:0007669"/>
    <property type="project" value="UniProtKB-UniRule"/>
</dbReference>
<dbReference type="SUPFAM" id="SSF51283">
    <property type="entry name" value="dUTPase-like"/>
    <property type="match status" value="1"/>
</dbReference>
<proteinExistence type="inferred from homology"/>
<evidence type="ECO:0000313" key="8">
    <source>
        <dbReference type="Proteomes" id="UP000734854"/>
    </source>
</evidence>
<comment type="function">
    <text evidence="5">Involved in nucleotide metabolism via production of dUMP, the immediate precursor of thymidine nucleotides, and decreases the intracellular concentration of dUTP so that uracil cannot be incorporated into DNA.</text>
</comment>
<name>A0A8J5GDJ2_ZINOF</name>
<dbReference type="InterPro" id="IPR029054">
    <property type="entry name" value="dUTPase-like"/>
</dbReference>
<gene>
    <name evidence="7" type="ORF">ZIOFF_045863</name>
</gene>
<keyword evidence="5" id="KW-0479">Metal-binding</keyword>
<keyword evidence="5" id="KW-0460">Magnesium</keyword>
<keyword evidence="4 5" id="KW-0546">Nucleotide metabolism</keyword>
<feature type="domain" description="dUTPase-like" evidence="6">
    <location>
        <begin position="6"/>
        <end position="117"/>
    </location>
</feature>
<dbReference type="InterPro" id="IPR036157">
    <property type="entry name" value="dUTPase-like_sf"/>
</dbReference>
<evidence type="ECO:0000259" key="6">
    <source>
        <dbReference type="Pfam" id="PF00692"/>
    </source>
</evidence>
<evidence type="ECO:0000256" key="5">
    <source>
        <dbReference type="RuleBase" id="RU367024"/>
    </source>
</evidence>
<dbReference type="Gene3D" id="2.70.40.10">
    <property type="match status" value="1"/>
</dbReference>
<dbReference type="AlphaFoldDB" id="A0A8J5GDJ2"/>
<comment type="similarity">
    <text evidence="2 5">Belongs to the dUTPase family.</text>
</comment>
<evidence type="ECO:0000256" key="1">
    <source>
        <dbReference type="ARBA" id="ARBA00005142"/>
    </source>
</evidence>
<dbReference type="Proteomes" id="UP000734854">
    <property type="component" value="Unassembled WGS sequence"/>
</dbReference>
<keyword evidence="3 5" id="KW-0378">Hydrolase</keyword>
<dbReference type="GO" id="GO:0046081">
    <property type="term" value="P:dUTP catabolic process"/>
    <property type="evidence" value="ECO:0007669"/>
    <property type="project" value="UniProtKB-UniRule"/>
</dbReference>
<dbReference type="InterPro" id="IPR008181">
    <property type="entry name" value="dUTPase"/>
</dbReference>
<protein>
    <recommendedName>
        <fullName evidence="5">Deoxyuridine 5'-triphosphate nucleotidohydrolase</fullName>
        <shortName evidence="5">dUTPase</shortName>
        <ecNumber evidence="5">3.6.1.23</ecNumber>
    </recommendedName>
    <alternativeName>
        <fullName evidence="5">dUTP pyrophosphatase</fullName>
    </alternativeName>
</protein>
<organism evidence="7 8">
    <name type="scientific">Zingiber officinale</name>
    <name type="common">Ginger</name>
    <name type="synonym">Amomum zingiber</name>
    <dbReference type="NCBI Taxonomy" id="94328"/>
    <lineage>
        <taxon>Eukaryota</taxon>
        <taxon>Viridiplantae</taxon>
        <taxon>Streptophyta</taxon>
        <taxon>Embryophyta</taxon>
        <taxon>Tracheophyta</taxon>
        <taxon>Spermatophyta</taxon>
        <taxon>Magnoliopsida</taxon>
        <taxon>Liliopsida</taxon>
        <taxon>Zingiberales</taxon>
        <taxon>Zingiberaceae</taxon>
        <taxon>Zingiber</taxon>
    </lineage>
</organism>
<comment type="pathway">
    <text evidence="1 5">Pyrimidine metabolism; dUMP biosynthesis; dUMP from dCTP (dUTP route): step 2/2.</text>
</comment>
<evidence type="ECO:0000256" key="4">
    <source>
        <dbReference type="ARBA" id="ARBA00023080"/>
    </source>
</evidence>
<sequence length="136" mass="15085">MNRRSSRYDLAINRAQDIPAYGRSLLSTILSIKAPEGTYARIAPRSGAAFRKGILIGAGVVDSDYRGEVQILAFNITDQDIFLQKHECITQIILEHISTPKVMEVDDLDTTIRAKDGAEMELPYPIKIIPEIITVG</sequence>
<comment type="catalytic activity">
    <reaction evidence="5">
        <text>dUTP + H2O = dUMP + diphosphate + H(+)</text>
        <dbReference type="Rhea" id="RHEA:10248"/>
        <dbReference type="ChEBI" id="CHEBI:15377"/>
        <dbReference type="ChEBI" id="CHEBI:15378"/>
        <dbReference type="ChEBI" id="CHEBI:33019"/>
        <dbReference type="ChEBI" id="CHEBI:61555"/>
        <dbReference type="ChEBI" id="CHEBI:246422"/>
        <dbReference type="EC" id="3.6.1.23"/>
    </reaction>
</comment>
<dbReference type="PANTHER" id="PTHR11241">
    <property type="entry name" value="DEOXYURIDINE 5'-TRIPHOSPHATE NUCLEOTIDOHYDROLASE"/>
    <property type="match status" value="1"/>
</dbReference>
<dbReference type="EC" id="3.6.1.23" evidence="5"/>
<evidence type="ECO:0000256" key="2">
    <source>
        <dbReference type="ARBA" id="ARBA00006581"/>
    </source>
</evidence>
<accession>A0A8J5GDJ2</accession>
<dbReference type="GO" id="GO:0000287">
    <property type="term" value="F:magnesium ion binding"/>
    <property type="evidence" value="ECO:0007669"/>
    <property type="project" value="UniProtKB-UniRule"/>
</dbReference>
<comment type="caution">
    <text evidence="7">The sequence shown here is derived from an EMBL/GenBank/DDBJ whole genome shotgun (WGS) entry which is preliminary data.</text>
</comment>
<evidence type="ECO:0000313" key="7">
    <source>
        <dbReference type="EMBL" id="KAG6497957.1"/>
    </source>
</evidence>
<evidence type="ECO:0000256" key="3">
    <source>
        <dbReference type="ARBA" id="ARBA00022801"/>
    </source>
</evidence>
<dbReference type="CDD" id="cd07557">
    <property type="entry name" value="trimeric_dUTPase"/>
    <property type="match status" value="1"/>
</dbReference>
<dbReference type="InterPro" id="IPR033704">
    <property type="entry name" value="dUTPase_trimeric"/>
</dbReference>
<dbReference type="GO" id="GO:0004170">
    <property type="term" value="F:dUTP diphosphatase activity"/>
    <property type="evidence" value="ECO:0007669"/>
    <property type="project" value="UniProtKB-UniRule"/>
</dbReference>
<dbReference type="Pfam" id="PF00692">
    <property type="entry name" value="dUTPase"/>
    <property type="match status" value="1"/>
</dbReference>